<sequence length="44" mass="4869">MVKSLQCILTSNITLRFFPLPVFISRDTSVGVMSEIVPCQKLVG</sequence>
<organism evidence="1">
    <name type="scientific">uncultured Coleofasciculus sp</name>
    <dbReference type="NCBI Taxonomy" id="1267456"/>
    <lineage>
        <taxon>Bacteria</taxon>
        <taxon>Bacillati</taxon>
        <taxon>Cyanobacteriota</taxon>
        <taxon>Cyanophyceae</taxon>
        <taxon>Coleofasciculales</taxon>
        <taxon>Coleofasciculaceae</taxon>
        <taxon>Coleofasciculus</taxon>
        <taxon>environmental samples</taxon>
    </lineage>
</organism>
<reference evidence="1" key="1">
    <citation type="submission" date="2020-02" db="EMBL/GenBank/DDBJ databases">
        <authorList>
            <person name="Meier V. D."/>
        </authorList>
    </citation>
    <scope>NUCLEOTIDE SEQUENCE</scope>
    <source>
        <strain evidence="1">AVDCRST_MAG92</strain>
    </source>
</reference>
<dbReference type="EMBL" id="CADCTM010000147">
    <property type="protein sequence ID" value="CAA9232055.1"/>
    <property type="molecule type" value="Genomic_DNA"/>
</dbReference>
<evidence type="ECO:0000313" key="1">
    <source>
        <dbReference type="EMBL" id="CAA9232055.1"/>
    </source>
</evidence>
<accession>A0A6J4HRI6</accession>
<name>A0A6J4HRI6_9CYAN</name>
<proteinExistence type="predicted"/>
<gene>
    <name evidence="1" type="ORF">AVDCRST_MAG92-1077</name>
</gene>
<protein>
    <submittedName>
        <fullName evidence="1">Uncharacterized protein</fullName>
    </submittedName>
</protein>
<dbReference type="AlphaFoldDB" id="A0A6J4HRI6"/>